<dbReference type="Proteomes" id="UP000007875">
    <property type="component" value="Unassembled WGS sequence"/>
</dbReference>
<dbReference type="Ensembl" id="ENSCSAVT00000016918.1">
    <property type="protein sequence ID" value="ENSCSAVP00000016736.1"/>
    <property type="gene ID" value="ENSCSAVG00000009839.1"/>
</dbReference>
<reference evidence="2" key="2">
    <citation type="submission" date="2025-08" db="UniProtKB">
        <authorList>
            <consortium name="Ensembl"/>
        </authorList>
    </citation>
    <scope>IDENTIFICATION</scope>
</reference>
<keyword evidence="3" id="KW-1185">Reference proteome</keyword>
<name>H2ZGM0_CIOSA</name>
<proteinExistence type="predicted"/>
<reference evidence="2" key="3">
    <citation type="submission" date="2025-09" db="UniProtKB">
        <authorList>
            <consortium name="Ensembl"/>
        </authorList>
    </citation>
    <scope>IDENTIFICATION</scope>
</reference>
<evidence type="ECO:0000313" key="3">
    <source>
        <dbReference type="Proteomes" id="UP000007875"/>
    </source>
</evidence>
<organism evidence="2 3">
    <name type="scientific">Ciona savignyi</name>
    <name type="common">Pacific transparent sea squirt</name>
    <dbReference type="NCBI Taxonomy" id="51511"/>
    <lineage>
        <taxon>Eukaryota</taxon>
        <taxon>Metazoa</taxon>
        <taxon>Chordata</taxon>
        <taxon>Tunicata</taxon>
        <taxon>Ascidiacea</taxon>
        <taxon>Phlebobranchia</taxon>
        <taxon>Cionidae</taxon>
        <taxon>Ciona</taxon>
    </lineage>
</organism>
<dbReference type="AlphaFoldDB" id="H2ZGM0"/>
<feature type="compositionally biased region" description="Low complexity" evidence="1">
    <location>
        <begin position="114"/>
        <end position="126"/>
    </location>
</feature>
<reference evidence="3" key="1">
    <citation type="submission" date="2003-08" db="EMBL/GenBank/DDBJ databases">
        <authorList>
            <person name="Birren B."/>
            <person name="Nusbaum C."/>
            <person name="Abebe A."/>
            <person name="Abouelleil A."/>
            <person name="Adekoya E."/>
            <person name="Ait-zahra M."/>
            <person name="Allen N."/>
            <person name="Allen T."/>
            <person name="An P."/>
            <person name="Anderson M."/>
            <person name="Anderson S."/>
            <person name="Arachchi H."/>
            <person name="Armbruster J."/>
            <person name="Bachantsang P."/>
            <person name="Baldwin J."/>
            <person name="Barry A."/>
            <person name="Bayul T."/>
            <person name="Blitshsteyn B."/>
            <person name="Bloom T."/>
            <person name="Blye J."/>
            <person name="Boguslavskiy L."/>
            <person name="Borowsky M."/>
            <person name="Boukhgalter B."/>
            <person name="Brunache A."/>
            <person name="Butler J."/>
            <person name="Calixte N."/>
            <person name="Calvo S."/>
            <person name="Camarata J."/>
            <person name="Campo K."/>
            <person name="Chang J."/>
            <person name="Cheshatsang Y."/>
            <person name="Citroen M."/>
            <person name="Collymore A."/>
            <person name="Considine T."/>
            <person name="Cook A."/>
            <person name="Cooke P."/>
            <person name="Corum B."/>
            <person name="Cuomo C."/>
            <person name="David R."/>
            <person name="Dawoe T."/>
            <person name="Degray S."/>
            <person name="Dodge S."/>
            <person name="Dooley K."/>
            <person name="Dorje P."/>
            <person name="Dorjee K."/>
            <person name="Dorris L."/>
            <person name="Duffey N."/>
            <person name="Dupes A."/>
            <person name="Elkins T."/>
            <person name="Engels R."/>
            <person name="Erickson J."/>
            <person name="Farina A."/>
            <person name="Faro S."/>
            <person name="Ferreira P."/>
            <person name="Fischer H."/>
            <person name="Fitzgerald M."/>
            <person name="Foley K."/>
            <person name="Gage D."/>
            <person name="Galagan J."/>
            <person name="Gearin G."/>
            <person name="Gnerre S."/>
            <person name="Gnirke A."/>
            <person name="Goyette A."/>
            <person name="Graham J."/>
            <person name="Grandbois E."/>
            <person name="Gyaltsen K."/>
            <person name="Hafez N."/>
            <person name="Hagopian D."/>
            <person name="Hagos B."/>
            <person name="Hall J."/>
            <person name="Hatcher B."/>
            <person name="Heller A."/>
            <person name="Higgins H."/>
            <person name="Honan T."/>
            <person name="Horn A."/>
            <person name="Houde N."/>
            <person name="Hughes L."/>
            <person name="Hulme W."/>
            <person name="Husby E."/>
            <person name="Iliev I."/>
            <person name="Jaffe D."/>
            <person name="Jones C."/>
            <person name="Kamal M."/>
            <person name="Kamat A."/>
            <person name="Kamvysselis M."/>
            <person name="Karlsson E."/>
            <person name="Kells C."/>
            <person name="Kieu A."/>
            <person name="Kisner P."/>
            <person name="Kodira C."/>
            <person name="Kulbokas E."/>
            <person name="Labutti K."/>
            <person name="Lama D."/>
            <person name="Landers T."/>
            <person name="Leger J."/>
            <person name="Levine S."/>
            <person name="Lewis D."/>
            <person name="Lewis T."/>
            <person name="Lindblad-toh K."/>
            <person name="Liu X."/>
            <person name="Lokyitsang T."/>
            <person name="Lokyitsang Y."/>
            <person name="Lucien O."/>
            <person name="Lui A."/>
            <person name="Ma L.J."/>
            <person name="Mabbitt R."/>
            <person name="Macdonald J."/>
            <person name="Maclean C."/>
            <person name="Major J."/>
            <person name="Manning J."/>
            <person name="Marabella R."/>
            <person name="Maru K."/>
            <person name="Matthews C."/>
            <person name="Mauceli E."/>
            <person name="Mccarthy M."/>
            <person name="Mcdonough S."/>
            <person name="Mcghee T."/>
            <person name="Meldrim J."/>
            <person name="Meneus L."/>
            <person name="Mesirov J."/>
            <person name="Mihalev A."/>
            <person name="Mihova T."/>
            <person name="Mikkelsen T."/>
            <person name="Mlenga V."/>
            <person name="Moru K."/>
            <person name="Mozes J."/>
            <person name="Mulrain L."/>
            <person name="Munson G."/>
            <person name="Naylor J."/>
            <person name="Newes C."/>
            <person name="Nguyen C."/>
            <person name="Nguyen N."/>
            <person name="Nguyen T."/>
            <person name="Nicol R."/>
            <person name="Nielsen C."/>
            <person name="Nizzari M."/>
            <person name="Norbu C."/>
            <person name="Norbu N."/>
            <person name="O'donnell P."/>
            <person name="Okoawo O."/>
            <person name="O'leary S."/>
            <person name="Omotosho B."/>
            <person name="O'neill K."/>
            <person name="Osman S."/>
            <person name="Parker S."/>
            <person name="Perrin D."/>
            <person name="Phunkhang P."/>
            <person name="Piqani B."/>
            <person name="Purcell S."/>
            <person name="Rachupka T."/>
            <person name="Ramasamy U."/>
            <person name="Rameau R."/>
            <person name="Ray V."/>
            <person name="Raymond C."/>
            <person name="Retta R."/>
            <person name="Richardson S."/>
            <person name="Rise C."/>
            <person name="Rodriguez J."/>
            <person name="Rogers J."/>
            <person name="Rogov P."/>
            <person name="Rutman M."/>
            <person name="Schupbach R."/>
            <person name="Seaman C."/>
            <person name="Settipalli S."/>
            <person name="Sharpe T."/>
            <person name="Sheridan J."/>
            <person name="Sherpa N."/>
            <person name="Shi J."/>
            <person name="Smirnov S."/>
            <person name="Smith C."/>
            <person name="Sougnez C."/>
            <person name="Spencer B."/>
            <person name="Stalker J."/>
            <person name="Stange-thomann N."/>
            <person name="Stavropoulos S."/>
            <person name="Stetson K."/>
            <person name="Stone C."/>
            <person name="Stone S."/>
            <person name="Stubbs M."/>
            <person name="Talamas J."/>
            <person name="Tchuinga P."/>
            <person name="Tenzing P."/>
            <person name="Tesfaye S."/>
            <person name="Theodore J."/>
            <person name="Thoulutsang Y."/>
            <person name="Topham K."/>
            <person name="Towey S."/>
            <person name="Tsamla T."/>
            <person name="Tsomo N."/>
            <person name="Vallee D."/>
            <person name="Vassiliev H."/>
            <person name="Venkataraman V."/>
            <person name="Vinson J."/>
            <person name="Vo A."/>
            <person name="Wade C."/>
            <person name="Wang S."/>
            <person name="Wangchuk T."/>
            <person name="Wangdi T."/>
            <person name="Whittaker C."/>
            <person name="Wilkinson J."/>
            <person name="Wu Y."/>
            <person name="Wyman D."/>
            <person name="Yadav S."/>
            <person name="Yang S."/>
            <person name="Yang X."/>
            <person name="Yeager S."/>
            <person name="Yee E."/>
            <person name="Young G."/>
            <person name="Zainoun J."/>
            <person name="Zembeck L."/>
            <person name="Zimmer A."/>
            <person name="Zody M."/>
            <person name="Lander E."/>
        </authorList>
    </citation>
    <scope>NUCLEOTIDE SEQUENCE [LARGE SCALE GENOMIC DNA]</scope>
</reference>
<feature type="region of interest" description="Disordered" evidence="1">
    <location>
        <begin position="1"/>
        <end position="159"/>
    </location>
</feature>
<dbReference type="HOGENOM" id="CLU_1660096_0_0_1"/>
<feature type="compositionally biased region" description="Polar residues" evidence="1">
    <location>
        <begin position="15"/>
        <end position="33"/>
    </location>
</feature>
<protein>
    <submittedName>
        <fullName evidence="2">Uncharacterized protein</fullName>
    </submittedName>
</protein>
<sequence length="159" mass="16471">MGTSASPHSLPNHFSPHTSFLTGANHPANQGPSTALGHKGPAFHGQQLSQSRSTPHTVGPGFMGSPSSVQTNQSTTGSSTHQTKARKSDRRKASAVAHHSATIQDNEPRRRTDSTGSASSTGSGSRKGAQALRRKGSLPGSPIGTTATRTRKDKNASAR</sequence>
<feature type="compositionally biased region" description="Polar residues" evidence="1">
    <location>
        <begin position="65"/>
        <end position="82"/>
    </location>
</feature>
<evidence type="ECO:0000256" key="1">
    <source>
        <dbReference type="SAM" id="MobiDB-lite"/>
    </source>
</evidence>
<accession>H2ZGM0</accession>
<dbReference type="InParanoid" id="H2ZGM0"/>
<feature type="compositionally biased region" description="Polar residues" evidence="1">
    <location>
        <begin position="46"/>
        <end position="56"/>
    </location>
</feature>
<evidence type="ECO:0000313" key="2">
    <source>
        <dbReference type="Ensembl" id="ENSCSAVP00000016736.1"/>
    </source>
</evidence>